<reference evidence="3" key="1">
    <citation type="journal article" date="2012" name="Nat. Genet.">
        <title>Lifestyle transitions in plant pathogenic Colletotrichum fungi deciphered by genome and transcriptome analyses.</title>
        <authorList>
            <person name="O'Connell R.J."/>
            <person name="Thon M.R."/>
            <person name="Hacquard S."/>
            <person name="Amyotte S.G."/>
            <person name="Kleemann J."/>
            <person name="Torres M.F."/>
            <person name="Damm U."/>
            <person name="Buiate E.A."/>
            <person name="Epstein L."/>
            <person name="Alkan N."/>
            <person name="Altmueller J."/>
            <person name="Alvarado-Balderrama L."/>
            <person name="Bauser C.A."/>
            <person name="Becker C."/>
            <person name="Birren B.W."/>
            <person name="Chen Z."/>
            <person name="Choi J."/>
            <person name="Crouch J.A."/>
            <person name="Duvick J.P."/>
            <person name="Farman M.A."/>
            <person name="Gan P."/>
            <person name="Heiman D."/>
            <person name="Henrissat B."/>
            <person name="Howard R.J."/>
            <person name="Kabbage M."/>
            <person name="Koch C."/>
            <person name="Kracher B."/>
            <person name="Kubo Y."/>
            <person name="Law A.D."/>
            <person name="Lebrun M.-H."/>
            <person name="Lee Y.-H."/>
            <person name="Miyara I."/>
            <person name="Moore N."/>
            <person name="Neumann U."/>
            <person name="Nordstroem K."/>
            <person name="Panaccione D.G."/>
            <person name="Panstruga R."/>
            <person name="Place M."/>
            <person name="Proctor R.H."/>
            <person name="Prusky D."/>
            <person name="Rech G."/>
            <person name="Reinhardt R."/>
            <person name="Rollins J.A."/>
            <person name="Rounsley S."/>
            <person name="Schardl C.L."/>
            <person name="Schwartz D.C."/>
            <person name="Shenoy N."/>
            <person name="Shirasu K."/>
            <person name="Sikhakolli U.R."/>
            <person name="Stueber K."/>
            <person name="Sukno S.A."/>
            <person name="Sweigard J.A."/>
            <person name="Takano Y."/>
            <person name="Takahara H."/>
            <person name="Trail F."/>
            <person name="van der Does H.C."/>
            <person name="Voll L.M."/>
            <person name="Will I."/>
            <person name="Young S."/>
            <person name="Zeng Q."/>
            <person name="Zhang J."/>
            <person name="Zhou S."/>
            <person name="Dickman M.B."/>
            <person name="Schulze-Lefert P."/>
            <person name="Ver Loren van Themaat E."/>
            <person name="Ma L.-J."/>
            <person name="Vaillancourt L.J."/>
        </authorList>
    </citation>
    <scope>NUCLEOTIDE SEQUENCE [LARGE SCALE GENOMIC DNA]</scope>
    <source>
        <strain evidence="3">M1.001 / M2 / FGSC 10212</strain>
    </source>
</reference>
<keyword evidence="3" id="KW-1185">Reference proteome</keyword>
<accession>E3Q4K5</accession>
<name>E3Q4K5_COLGM</name>
<protein>
    <submittedName>
        <fullName evidence="2">Uncharacterized protein</fullName>
    </submittedName>
</protein>
<dbReference type="AlphaFoldDB" id="E3Q4K5"/>
<dbReference type="HOGENOM" id="CLU_3087113_0_0_1"/>
<evidence type="ECO:0000313" key="3">
    <source>
        <dbReference type="Proteomes" id="UP000008782"/>
    </source>
</evidence>
<organism evidence="3">
    <name type="scientific">Colletotrichum graminicola (strain M1.001 / M2 / FGSC 10212)</name>
    <name type="common">Maize anthracnose fungus</name>
    <name type="synonym">Glomerella graminicola</name>
    <dbReference type="NCBI Taxonomy" id="645133"/>
    <lineage>
        <taxon>Eukaryota</taxon>
        <taxon>Fungi</taxon>
        <taxon>Dikarya</taxon>
        <taxon>Ascomycota</taxon>
        <taxon>Pezizomycotina</taxon>
        <taxon>Sordariomycetes</taxon>
        <taxon>Hypocreomycetidae</taxon>
        <taxon>Glomerellales</taxon>
        <taxon>Glomerellaceae</taxon>
        <taxon>Colletotrichum</taxon>
        <taxon>Colletotrichum graminicola species complex</taxon>
    </lineage>
</organism>
<feature type="region of interest" description="Disordered" evidence="1">
    <location>
        <begin position="1"/>
        <end position="34"/>
    </location>
</feature>
<dbReference type="EMBL" id="GG697333">
    <property type="protein sequence ID" value="EFQ26020.1"/>
    <property type="molecule type" value="Genomic_DNA"/>
</dbReference>
<sequence length="52" mass="6181">MKKSRKMKEERQVVAPATRGRCSRRNQQEGESCGGEWYGRDETRMELTKEYL</sequence>
<evidence type="ECO:0000313" key="2">
    <source>
        <dbReference type="EMBL" id="EFQ26020.1"/>
    </source>
</evidence>
<dbReference type="RefSeq" id="XP_008090040.1">
    <property type="nucleotide sequence ID" value="XM_008091849.1"/>
</dbReference>
<gene>
    <name evidence="2" type="ORF">GLRG_01164</name>
</gene>
<proteinExistence type="predicted"/>
<dbReference type="Proteomes" id="UP000008782">
    <property type="component" value="Unassembled WGS sequence"/>
</dbReference>
<evidence type="ECO:0000256" key="1">
    <source>
        <dbReference type="SAM" id="MobiDB-lite"/>
    </source>
</evidence>
<dbReference type="VEuPathDB" id="FungiDB:GLRG_01164"/>
<dbReference type="GeneID" id="24406529"/>